<feature type="compositionally biased region" description="Acidic residues" evidence="1">
    <location>
        <begin position="175"/>
        <end position="200"/>
    </location>
</feature>
<evidence type="ECO:0000256" key="1">
    <source>
        <dbReference type="SAM" id="MobiDB-lite"/>
    </source>
</evidence>
<evidence type="ECO:0000313" key="3">
    <source>
        <dbReference type="Proteomes" id="UP000663873"/>
    </source>
</evidence>
<proteinExistence type="predicted"/>
<organism evidence="2 3">
    <name type="scientific">Rotaria socialis</name>
    <dbReference type="NCBI Taxonomy" id="392032"/>
    <lineage>
        <taxon>Eukaryota</taxon>
        <taxon>Metazoa</taxon>
        <taxon>Spiralia</taxon>
        <taxon>Gnathifera</taxon>
        <taxon>Rotifera</taxon>
        <taxon>Eurotatoria</taxon>
        <taxon>Bdelloidea</taxon>
        <taxon>Philodinida</taxon>
        <taxon>Philodinidae</taxon>
        <taxon>Rotaria</taxon>
    </lineage>
</organism>
<feature type="non-terminal residue" evidence="2">
    <location>
        <position position="200"/>
    </location>
</feature>
<gene>
    <name evidence="2" type="ORF">UJA718_LOCUS38938</name>
</gene>
<keyword evidence="3" id="KW-1185">Reference proteome</keyword>
<sequence length="200" mass="22988">EDEQENEDSYAGLDPDYVEYLKARRHKEFEIEQKATTEQREMYHALDEMKHSLSFINSKLGTDRTRKNLTQHEVSQLQDRLASTEAQMYQILNTINTVSSKVHELTGIAQKSVKQKEPNFNNDEEYHRLPRSNDESEEDSMNDAENSGSDDDESVQQDEQKSSNKQEESSSSSSYDDDDGDDEEISNEEEDNGDESEVSS</sequence>
<comment type="caution">
    <text evidence="2">The sequence shown here is derived from an EMBL/GenBank/DDBJ whole genome shotgun (WGS) entry which is preliminary data.</text>
</comment>
<feature type="non-terminal residue" evidence="2">
    <location>
        <position position="1"/>
    </location>
</feature>
<feature type="compositionally biased region" description="Acidic residues" evidence="1">
    <location>
        <begin position="135"/>
        <end position="156"/>
    </location>
</feature>
<dbReference type="EMBL" id="CAJOBP010040547">
    <property type="protein sequence ID" value="CAF4751292.1"/>
    <property type="molecule type" value="Genomic_DNA"/>
</dbReference>
<feature type="compositionally biased region" description="Basic and acidic residues" evidence="1">
    <location>
        <begin position="158"/>
        <end position="168"/>
    </location>
</feature>
<name>A0A821LI23_9BILA</name>
<reference evidence="2" key="1">
    <citation type="submission" date="2021-02" db="EMBL/GenBank/DDBJ databases">
        <authorList>
            <person name="Nowell W R."/>
        </authorList>
    </citation>
    <scope>NUCLEOTIDE SEQUENCE</scope>
</reference>
<accession>A0A821LI23</accession>
<feature type="region of interest" description="Disordered" evidence="1">
    <location>
        <begin position="109"/>
        <end position="200"/>
    </location>
</feature>
<protein>
    <submittedName>
        <fullName evidence="2">Uncharacterized protein</fullName>
    </submittedName>
</protein>
<evidence type="ECO:0000313" key="2">
    <source>
        <dbReference type="EMBL" id="CAF4751292.1"/>
    </source>
</evidence>
<dbReference type="AlphaFoldDB" id="A0A821LI23"/>
<feature type="compositionally biased region" description="Basic and acidic residues" evidence="1">
    <location>
        <begin position="124"/>
        <end position="134"/>
    </location>
</feature>
<dbReference type="Proteomes" id="UP000663873">
    <property type="component" value="Unassembled WGS sequence"/>
</dbReference>